<gene>
    <name evidence="1" type="ORF">C8D76_105126</name>
</gene>
<dbReference type="EMBL" id="QENU01000005">
    <property type="protein sequence ID" value="PVX39783.1"/>
    <property type="molecule type" value="Genomic_DNA"/>
</dbReference>
<dbReference type="OrthoDB" id="9915706at2"/>
<reference evidence="1 2" key="1">
    <citation type="submission" date="2018-05" db="EMBL/GenBank/DDBJ databases">
        <title>Genomic Encyclopedia of Type Strains, Phase IV (KMG-IV): sequencing the most valuable type-strain genomes for metagenomic binning, comparative biology and taxonomic classification.</title>
        <authorList>
            <person name="Goeker M."/>
        </authorList>
    </citation>
    <scope>NUCLEOTIDE SEQUENCE [LARGE SCALE GENOMIC DNA]</scope>
    <source>
        <strain evidence="1 2">DSM 22999</strain>
    </source>
</reference>
<protein>
    <submittedName>
        <fullName evidence="1">Uncharacterized protein</fullName>
    </submittedName>
</protein>
<evidence type="ECO:0000313" key="1">
    <source>
        <dbReference type="EMBL" id="PVX39783.1"/>
    </source>
</evidence>
<keyword evidence="2" id="KW-1185">Reference proteome</keyword>
<sequence length="81" mass="9178">MNKSDLELQLGELESGIENLHQPATIIHALAHYSDLNKFDISELEETLKGINTVLYYHINSLAERVEFIKTKLGGNDDKTH</sequence>
<accession>A0A2U0T835</accession>
<organism evidence="1 2">
    <name type="scientific">Alitibacter langaaensis DSM 22999</name>
    <dbReference type="NCBI Taxonomy" id="1122935"/>
    <lineage>
        <taxon>Bacteria</taxon>
        <taxon>Pseudomonadati</taxon>
        <taxon>Pseudomonadota</taxon>
        <taxon>Gammaproteobacteria</taxon>
        <taxon>Pasteurellales</taxon>
        <taxon>Pasteurellaceae</taxon>
        <taxon>Alitibacter</taxon>
    </lineage>
</organism>
<dbReference type="RefSeq" id="WP_116631739.1">
    <property type="nucleotide sequence ID" value="NZ_QENU01000005.1"/>
</dbReference>
<comment type="caution">
    <text evidence="1">The sequence shown here is derived from an EMBL/GenBank/DDBJ whole genome shotgun (WGS) entry which is preliminary data.</text>
</comment>
<evidence type="ECO:0000313" key="2">
    <source>
        <dbReference type="Proteomes" id="UP000245909"/>
    </source>
</evidence>
<dbReference type="AlphaFoldDB" id="A0A2U0T835"/>
<name>A0A2U0T835_9PAST</name>
<dbReference type="Proteomes" id="UP000245909">
    <property type="component" value="Unassembled WGS sequence"/>
</dbReference>
<proteinExistence type="predicted"/>